<dbReference type="Pfam" id="PF12671">
    <property type="entry name" value="Amidase_6"/>
    <property type="match status" value="1"/>
</dbReference>
<dbReference type="AlphaFoldDB" id="I0JJX4"/>
<dbReference type="Proteomes" id="UP000007397">
    <property type="component" value="Chromosome"/>
</dbReference>
<evidence type="ECO:0000313" key="3">
    <source>
        <dbReference type="Proteomes" id="UP000007397"/>
    </source>
</evidence>
<dbReference type="STRING" id="866895.HBHAL_2085"/>
<dbReference type="KEGG" id="hhd:HBHAL_2085"/>
<dbReference type="PATRIC" id="fig|866895.3.peg.1093"/>
<sequence>MYGPSLFFIGCKEGGGVMQEINQIQKYWEKIMSRLLEQEDEMWLHNKVKNLDSQGIRIERATFRIKPYHRCAYERQSTLRYMLSLSLLLKDHRHFYLEEGIYEGRIWFEGDKIKHHMIQTETTSSEENPCLPEFSDKESRQRAPFTYNRRDAVRYAERWWDSYNPAYRHFDVDCTNYVSQCLRAGGAPVWGAPNRSRGWWYSGSNWSYSWSVAHAFRWYLSGARQGLTATEVSSAHELSPGDVICYDFEGDGRFDHNTIVVKKNKDGMPLVNAHTSNSRHRYWAYEDSTAYTPSIQYKFFRIGD</sequence>
<reference evidence="2 3" key="1">
    <citation type="journal article" date="2013" name="Environ. Microbiol.">
        <title>Chloride and organic osmolytes: a hybrid strategy to cope with elevated salinities by the moderately halophilic, chloride-dependent bacterium Halobacillus halophilus.</title>
        <authorList>
            <person name="Saum S.H."/>
            <person name="Pfeiffer F."/>
            <person name="Palm P."/>
            <person name="Rampp M."/>
            <person name="Schuster S.C."/>
            <person name="Muller V."/>
            <person name="Oesterhelt D."/>
        </authorList>
    </citation>
    <scope>NUCLEOTIDE SEQUENCE [LARGE SCALE GENOMIC DNA]</scope>
    <source>
        <strain evidence="3">ATCC 35676 / DSM 2266 / JCM 20832 / KCTC 3685 / LMG 17431 / NBRC 102448 / NCIMB 2269</strain>
    </source>
</reference>
<dbReference type="eggNOG" id="ENOG502Z7JI">
    <property type="taxonomic scope" value="Bacteria"/>
</dbReference>
<accession>I0JJX4</accession>
<dbReference type="InterPro" id="IPR024301">
    <property type="entry name" value="Amidase_6"/>
</dbReference>
<keyword evidence="3" id="KW-1185">Reference proteome</keyword>
<protein>
    <recommendedName>
        <fullName evidence="1">Putative amidase domain-containing protein</fullName>
    </recommendedName>
</protein>
<dbReference type="EMBL" id="HE717023">
    <property type="protein sequence ID" value="CCG44443.1"/>
    <property type="molecule type" value="Genomic_DNA"/>
</dbReference>
<feature type="domain" description="Putative amidase" evidence="1">
    <location>
        <begin position="147"/>
        <end position="298"/>
    </location>
</feature>
<evidence type="ECO:0000259" key="1">
    <source>
        <dbReference type="Pfam" id="PF12671"/>
    </source>
</evidence>
<organism evidence="2 3">
    <name type="scientific">Halobacillus halophilus (strain ATCC 35676 / DSM 2266 / JCM 20832 / KCTC 3685 / LMG 17431 / NBRC 102448 / NCIMB 2269)</name>
    <name type="common">Sporosarcina halophila</name>
    <dbReference type="NCBI Taxonomy" id="866895"/>
    <lineage>
        <taxon>Bacteria</taxon>
        <taxon>Bacillati</taxon>
        <taxon>Bacillota</taxon>
        <taxon>Bacilli</taxon>
        <taxon>Bacillales</taxon>
        <taxon>Bacillaceae</taxon>
        <taxon>Halobacillus</taxon>
    </lineage>
</organism>
<dbReference type="HOGENOM" id="CLU_048731_1_0_9"/>
<dbReference type="PANTHER" id="PTHR40032:SF1">
    <property type="entry name" value="EXPORTED PROTEIN"/>
    <property type="match status" value="1"/>
</dbReference>
<evidence type="ECO:0000313" key="2">
    <source>
        <dbReference type="EMBL" id="CCG44443.1"/>
    </source>
</evidence>
<dbReference type="PANTHER" id="PTHR40032">
    <property type="entry name" value="EXPORTED PROTEIN-RELATED"/>
    <property type="match status" value="1"/>
</dbReference>
<gene>
    <name evidence="2" type="primary">yhbB</name>
    <name evidence="2" type="ordered locus">HBHAL_2085</name>
</gene>
<name>I0JJX4_HALH3</name>
<proteinExistence type="predicted"/>